<dbReference type="AlphaFoldDB" id="A0A1M4TF23"/>
<keyword evidence="2" id="KW-1185">Reference proteome</keyword>
<dbReference type="EMBL" id="FQVD01000002">
    <property type="protein sequence ID" value="SHE43066.1"/>
    <property type="molecule type" value="Genomic_DNA"/>
</dbReference>
<dbReference type="STRING" id="871325.SAMN05444349_102102"/>
<evidence type="ECO:0000313" key="2">
    <source>
        <dbReference type="Proteomes" id="UP000184436"/>
    </source>
</evidence>
<name>A0A1M4TF23_9BACE</name>
<gene>
    <name evidence="1" type="ORF">SAMN05444349_102102</name>
</gene>
<evidence type="ECO:0000313" key="1">
    <source>
        <dbReference type="EMBL" id="SHE43066.1"/>
    </source>
</evidence>
<protein>
    <submittedName>
        <fullName evidence="1">Uncharacterized protein</fullName>
    </submittedName>
</protein>
<accession>A0A1M4TF23</accession>
<organism evidence="1 2">
    <name type="scientific">Bacteroides faecichinchillae</name>
    <dbReference type="NCBI Taxonomy" id="871325"/>
    <lineage>
        <taxon>Bacteria</taxon>
        <taxon>Pseudomonadati</taxon>
        <taxon>Bacteroidota</taxon>
        <taxon>Bacteroidia</taxon>
        <taxon>Bacteroidales</taxon>
        <taxon>Bacteroidaceae</taxon>
        <taxon>Bacteroides</taxon>
    </lineage>
</organism>
<sequence>MKKVFILFMVLLMISDIAGQTRIKKDECSALKTLLFPSLNEMEKVSGYLKVGNVIRCFIKIIMF</sequence>
<dbReference type="Proteomes" id="UP000184436">
    <property type="component" value="Unassembled WGS sequence"/>
</dbReference>
<reference evidence="1 2" key="1">
    <citation type="submission" date="2016-11" db="EMBL/GenBank/DDBJ databases">
        <authorList>
            <person name="Jaros S."/>
            <person name="Januszkiewicz K."/>
            <person name="Wedrychowicz H."/>
        </authorList>
    </citation>
    <scope>NUCLEOTIDE SEQUENCE [LARGE SCALE GENOMIC DNA]</scope>
    <source>
        <strain evidence="1 2">DSM 26883</strain>
    </source>
</reference>
<proteinExistence type="predicted"/>